<proteinExistence type="predicted"/>
<evidence type="ECO:0000259" key="1">
    <source>
        <dbReference type="Pfam" id="PF00814"/>
    </source>
</evidence>
<keyword evidence="2" id="KW-0808">Transferase</keyword>
<feature type="domain" description="Gcp-like" evidence="1">
    <location>
        <begin position="57"/>
        <end position="161"/>
    </location>
</feature>
<keyword evidence="3" id="KW-1185">Reference proteome</keyword>
<dbReference type="CDD" id="cd24032">
    <property type="entry name" value="ASKHA_NBD_TsaB"/>
    <property type="match status" value="1"/>
</dbReference>
<dbReference type="AlphaFoldDB" id="A0A3N4H1L7"/>
<evidence type="ECO:0000313" key="2">
    <source>
        <dbReference type="EMBL" id="RPA65241.1"/>
    </source>
</evidence>
<name>A0A3N4H1L7_9ACTN</name>
<dbReference type="InterPro" id="IPR043129">
    <property type="entry name" value="ATPase_NBD"/>
</dbReference>
<dbReference type="RefSeq" id="WP_123926708.1">
    <property type="nucleotide sequence ID" value="NZ_JBPSDP010000003.1"/>
</dbReference>
<sequence length="252" mass="25500">MATGALAGESSPPGRTRTVLVIDTATDTVVTGIGRITTTDGAPECRVSATRVVADGRRHAEILTSLIAEVLEESGVGRDGIDAVVVGTGPGPFTGLRVGMATGAGFGDALDIPVFGVCSLDAIAHDVGRVSAPGATVLALTDARRREVYWALYRDGGHTRTRGPEVSAPGVVAEVLSDSGVDAVGGSAAHLRQSGWGGDDPAITVPSVAGLLGAAAIAVTGGQSVPPLLPLYLRRPDAVERKDQQHKKVGAS</sequence>
<dbReference type="GO" id="GO:0016740">
    <property type="term" value="F:transferase activity"/>
    <property type="evidence" value="ECO:0007669"/>
    <property type="project" value="UniProtKB-KW"/>
</dbReference>
<accession>A0A3N4H1L7</accession>
<dbReference type="PANTHER" id="PTHR11735:SF11">
    <property type="entry name" value="TRNA THREONYLCARBAMOYLADENOSINE BIOSYNTHESIS PROTEIN TSAB"/>
    <property type="match status" value="1"/>
</dbReference>
<dbReference type="Pfam" id="PF00814">
    <property type="entry name" value="TsaD"/>
    <property type="match status" value="1"/>
</dbReference>
<dbReference type="InterPro" id="IPR000905">
    <property type="entry name" value="Gcp-like_dom"/>
</dbReference>
<comment type="caution">
    <text evidence="2">The sequence shown here is derived from an EMBL/GenBank/DDBJ whole genome shotgun (WGS) entry which is preliminary data.</text>
</comment>
<dbReference type="GO" id="GO:0005829">
    <property type="term" value="C:cytosol"/>
    <property type="evidence" value="ECO:0007669"/>
    <property type="project" value="TreeGrafter"/>
</dbReference>
<gene>
    <name evidence="2" type="primary">tsaB</name>
    <name evidence="2" type="ORF">EF294_05170</name>
</gene>
<dbReference type="OrthoDB" id="9809995at2"/>
<dbReference type="SUPFAM" id="SSF53067">
    <property type="entry name" value="Actin-like ATPase domain"/>
    <property type="match status" value="2"/>
</dbReference>
<dbReference type="InterPro" id="IPR022496">
    <property type="entry name" value="T6A_TsaB"/>
</dbReference>
<dbReference type="EMBL" id="RKMH01000003">
    <property type="protein sequence ID" value="RPA65241.1"/>
    <property type="molecule type" value="Genomic_DNA"/>
</dbReference>
<dbReference type="NCBIfam" id="TIGR03725">
    <property type="entry name" value="T6A_YeaZ"/>
    <property type="match status" value="1"/>
</dbReference>
<protein>
    <submittedName>
        <fullName evidence="2">tRNA (Adenosine(37)-N6)-threonylcarbamoyltransferase complex dimerization subunit type 1 TsaB</fullName>
    </submittedName>
</protein>
<dbReference type="Gene3D" id="3.30.420.40">
    <property type="match status" value="2"/>
</dbReference>
<organism evidence="2 3">
    <name type="scientific">Gordonia oryzae</name>
    <dbReference type="NCBI Taxonomy" id="2487349"/>
    <lineage>
        <taxon>Bacteria</taxon>
        <taxon>Bacillati</taxon>
        <taxon>Actinomycetota</taxon>
        <taxon>Actinomycetes</taxon>
        <taxon>Mycobacteriales</taxon>
        <taxon>Gordoniaceae</taxon>
        <taxon>Gordonia</taxon>
    </lineage>
</organism>
<dbReference type="PANTHER" id="PTHR11735">
    <property type="entry name" value="TRNA N6-ADENOSINE THREONYLCARBAMOYLTRANSFERASE"/>
    <property type="match status" value="1"/>
</dbReference>
<dbReference type="Proteomes" id="UP000267536">
    <property type="component" value="Unassembled WGS sequence"/>
</dbReference>
<reference evidence="2 3" key="1">
    <citation type="submission" date="2018-11" db="EMBL/GenBank/DDBJ databases">
        <title>Draft genome sequence of Gordonia sp. RS15-1S isolated from rice stems.</title>
        <authorList>
            <person name="Muangham S."/>
        </authorList>
    </citation>
    <scope>NUCLEOTIDE SEQUENCE [LARGE SCALE GENOMIC DNA]</scope>
    <source>
        <strain evidence="2 3">RS15-1S</strain>
    </source>
</reference>
<dbReference type="GO" id="GO:0002949">
    <property type="term" value="P:tRNA threonylcarbamoyladenosine modification"/>
    <property type="evidence" value="ECO:0007669"/>
    <property type="project" value="InterPro"/>
</dbReference>
<evidence type="ECO:0000313" key="3">
    <source>
        <dbReference type="Proteomes" id="UP000267536"/>
    </source>
</evidence>